<organism evidence="1 2">
    <name type="scientific">Xylella phage Cota</name>
    <dbReference type="NCBI Taxonomy" id="2699877"/>
    <lineage>
        <taxon>Viruses</taxon>
        <taxon>Duplodnaviria</taxon>
        <taxon>Heunggongvirae</taxon>
        <taxon>Uroviricota</taxon>
        <taxon>Caudoviricetes</taxon>
        <taxon>Autographivirales</taxon>
        <taxon>Autonotataviridae</taxon>
        <taxon>Cotavirus</taxon>
        <taxon>Cotavirus cota</taxon>
    </lineage>
</organism>
<dbReference type="Proteomes" id="UP000501273">
    <property type="component" value="Chromosome"/>
</dbReference>
<reference evidence="1 2" key="1">
    <citation type="submission" date="2020-03" db="EMBL/GenBank/DDBJ databases">
        <authorList>
            <person name="Ansaldi M."/>
            <person name="Clavijo F."/>
        </authorList>
    </citation>
    <scope>NUCLEOTIDE SEQUENCE [LARGE SCALE GENOMIC DNA]</scope>
</reference>
<evidence type="ECO:0000313" key="2">
    <source>
        <dbReference type="Proteomes" id="UP000501273"/>
    </source>
</evidence>
<keyword evidence="2" id="KW-1185">Reference proteome</keyword>
<name>A0A6F8ZKK6_9CAUD</name>
<dbReference type="EMBL" id="LR778216">
    <property type="protein sequence ID" value="CAB1282950.1"/>
    <property type="molecule type" value="Genomic_DNA"/>
</dbReference>
<protein>
    <submittedName>
        <fullName evidence="1">Phage internal virion protein</fullName>
    </submittedName>
</protein>
<proteinExistence type="predicted"/>
<evidence type="ECO:0000313" key="1">
    <source>
        <dbReference type="EMBL" id="CAB1282950.1"/>
    </source>
</evidence>
<accession>A0A6F8ZKK6</accession>
<sequence>MEIIADTRDLGAGSSLPAFLEEAFAPKLKAVQQQKFWSGFTAARAGKSAADIHAEQPWYAHIFGPTSYELGAETFAVQKAASDMETQFIERLPELRKMSPEEVGVELNTMATNMQTGNLYTDALIQKSMMERAGPMMDTHMKARYAWQQEELARGQNSAWLSASSAFQAAAVDDAKRGREHPAEAPTVEQLRERGQLFLQTFQSPEGQNPESYLNNLLTTVDQMADQGDWYSIRALEASGLLGQLPPEDRDKLDGRIDRARSKYKRNLASGPLMKPIAQLFTQAKAGAISAESAVNGMFEINAQYAALTGDDTGLFDQDDAIRIAESAGGAYYSMWERMMNKRDAAIEKAQTAAEKEAAEARGDAQLVAAVTTNSIGTVSHMKGVTTDDADRAFNSVIDQNPAMLPEVAVGNYAVSTSGKEPYVSARLKTRLQNQVALSAGEEYTDGFEQAYQAWRSIRYHEIDNGNGVTDRTSGLSTAIEYYGPFQTQMQAYDDQVRAGTPREIAYRRAFGNEASYAGGNLRGVDADATKAAREQLTTVVQRINPSWWQLGSESMGSSATNVVTNAASRYFEQIKRNDPAINDQEAANQAIQMAQANGLEISGRYAWQNVRGQKPLYAEAGMQKDVFEDYFEQALTNRFRAQGMRIAKDTSVSIIRIGNDTNGPRLMATAYRDGERKTIWITGDDIKKLRNQRAEYEVQRNNTMIPGQRVGDMIRMPDGSLQRDISIQPKL</sequence>